<name>A0ABS0ZAT5_9GAMM</name>
<keyword evidence="1" id="KW-0732">Signal</keyword>
<reference evidence="2 3" key="1">
    <citation type="submission" date="2020-12" db="EMBL/GenBank/DDBJ databases">
        <title>Comparative genome analysis of fungal antagonists Marinomonas ostreistagni 398 and M. spartinae 468.</title>
        <authorList>
            <person name="Fields J.L."/>
            <person name="Mavrodi O.V."/>
            <person name="Biber P.D."/>
            <person name="Indest K.J."/>
            <person name="Mavrodi D.V."/>
        </authorList>
    </citation>
    <scope>NUCLEOTIDE SEQUENCE [LARGE SCALE GENOMIC DNA]</scope>
    <source>
        <strain evidence="2 3">USM7</strain>
    </source>
</reference>
<dbReference type="Proteomes" id="UP000598488">
    <property type="component" value="Unassembled WGS sequence"/>
</dbReference>
<evidence type="ECO:0000256" key="1">
    <source>
        <dbReference type="SAM" id="SignalP"/>
    </source>
</evidence>
<comment type="caution">
    <text evidence="2">The sequence shown here is derived from an EMBL/GenBank/DDBJ whole genome shotgun (WGS) entry which is preliminary data.</text>
</comment>
<organism evidence="2 3">
    <name type="scientific">Marinomonas ostreistagni</name>
    <dbReference type="NCBI Taxonomy" id="359209"/>
    <lineage>
        <taxon>Bacteria</taxon>
        <taxon>Pseudomonadati</taxon>
        <taxon>Pseudomonadota</taxon>
        <taxon>Gammaproteobacteria</taxon>
        <taxon>Oceanospirillales</taxon>
        <taxon>Oceanospirillaceae</taxon>
        <taxon>Marinomonas</taxon>
    </lineage>
</organism>
<dbReference type="PROSITE" id="PS51257">
    <property type="entry name" value="PROKAR_LIPOPROTEIN"/>
    <property type="match status" value="1"/>
</dbReference>
<protein>
    <recommendedName>
        <fullName evidence="4">Lipoprotein</fullName>
    </recommendedName>
</protein>
<dbReference type="RefSeq" id="WP_199462373.1">
    <property type="nucleotide sequence ID" value="NZ_JAEMUH010000007.1"/>
</dbReference>
<evidence type="ECO:0000313" key="3">
    <source>
        <dbReference type="Proteomes" id="UP000598488"/>
    </source>
</evidence>
<gene>
    <name evidence="2" type="ORF">JHD44_08710</name>
</gene>
<feature type="chain" id="PRO_5045087190" description="Lipoprotein" evidence="1">
    <location>
        <begin position="21"/>
        <end position="155"/>
    </location>
</feature>
<sequence>MKVYFLGVTVAFLLSGCASGLQVDKISPIDTEDKTISLMNDTRWNIQIRRALLKEGFNVKRFSTVKELSVVTEQYKETYNLAEATYGLTVSPGPVVDWCLGGSAEKFSKFSLELTDLRTNQPVLFVEQGGWTDTCLGMFGNLFPDLAKAINENWN</sequence>
<accession>A0ABS0ZAT5</accession>
<evidence type="ECO:0008006" key="4">
    <source>
        <dbReference type="Google" id="ProtNLM"/>
    </source>
</evidence>
<proteinExistence type="predicted"/>
<feature type="signal peptide" evidence="1">
    <location>
        <begin position="1"/>
        <end position="20"/>
    </location>
</feature>
<evidence type="ECO:0000313" key="2">
    <source>
        <dbReference type="EMBL" id="MBJ7550760.1"/>
    </source>
</evidence>
<dbReference type="EMBL" id="JAEMUH010000007">
    <property type="protein sequence ID" value="MBJ7550760.1"/>
    <property type="molecule type" value="Genomic_DNA"/>
</dbReference>
<keyword evidence="3" id="KW-1185">Reference proteome</keyword>